<keyword evidence="2" id="KW-1185">Reference proteome</keyword>
<dbReference type="OrthoDB" id="445361at2759"/>
<dbReference type="Proteomes" id="UP001165085">
    <property type="component" value="Unassembled WGS sequence"/>
</dbReference>
<dbReference type="PANTHER" id="PTHR36897">
    <property type="entry name" value="OS10G0351100-LIKE PROTEIN"/>
    <property type="match status" value="1"/>
</dbReference>
<reference evidence="2" key="1">
    <citation type="journal article" date="2023" name="Commun. Biol.">
        <title>Genome analysis of Parmales, the sister group of diatoms, reveals the evolutionary specialization of diatoms from phago-mixotrophs to photoautotrophs.</title>
        <authorList>
            <person name="Ban H."/>
            <person name="Sato S."/>
            <person name="Yoshikawa S."/>
            <person name="Yamada K."/>
            <person name="Nakamura Y."/>
            <person name="Ichinomiya M."/>
            <person name="Sato N."/>
            <person name="Blanc-Mathieu R."/>
            <person name="Endo H."/>
            <person name="Kuwata A."/>
            <person name="Ogata H."/>
        </authorList>
    </citation>
    <scope>NUCLEOTIDE SEQUENCE [LARGE SCALE GENOMIC DNA]</scope>
    <source>
        <strain evidence="2">NIES 3701</strain>
    </source>
</reference>
<proteinExistence type="predicted"/>
<organism evidence="1 2">
    <name type="scientific">Triparma strigata</name>
    <dbReference type="NCBI Taxonomy" id="1606541"/>
    <lineage>
        <taxon>Eukaryota</taxon>
        <taxon>Sar</taxon>
        <taxon>Stramenopiles</taxon>
        <taxon>Ochrophyta</taxon>
        <taxon>Bolidophyceae</taxon>
        <taxon>Parmales</taxon>
        <taxon>Triparmaceae</taxon>
        <taxon>Triparma</taxon>
    </lineage>
</organism>
<evidence type="ECO:0000313" key="1">
    <source>
        <dbReference type="EMBL" id="GMH72108.1"/>
    </source>
</evidence>
<dbReference type="PANTHER" id="PTHR36897:SF2">
    <property type="entry name" value="OS10G0350800 PROTEIN"/>
    <property type="match status" value="1"/>
</dbReference>
<name>A0A9W7EB13_9STRA</name>
<sequence length="168" mass="19239">MSTLFPPPLLLTSTLTPLSYTFTLTHPSSPSPLASTTGFKRLPPNLLHMDTMTIDRRLLKRLSLTGSVNSNNLGVMLGCVALRWGYERGCSRVEFLAIDDSEFQHKRLVRHWRRLGLKEVRYVGDDVKDVPDRLVWGGRGMLMEGGTVELLEKWKRVWEKKDDEQEEV</sequence>
<protein>
    <submittedName>
        <fullName evidence="1">Uncharacterized protein</fullName>
    </submittedName>
</protein>
<gene>
    <name evidence="1" type="ORF">TrST_g753</name>
</gene>
<accession>A0A9W7EB13</accession>
<evidence type="ECO:0000313" key="2">
    <source>
        <dbReference type="Proteomes" id="UP001165085"/>
    </source>
</evidence>
<dbReference type="EMBL" id="BRXY01000154">
    <property type="protein sequence ID" value="GMH72108.1"/>
    <property type="molecule type" value="Genomic_DNA"/>
</dbReference>
<dbReference type="AlphaFoldDB" id="A0A9W7EB13"/>
<comment type="caution">
    <text evidence="1">The sequence shown here is derived from an EMBL/GenBank/DDBJ whole genome shotgun (WGS) entry which is preliminary data.</text>
</comment>